<dbReference type="PATRIC" id="fig|582.24.peg.3708"/>
<dbReference type="Proteomes" id="UP000032582">
    <property type="component" value="Unassembled WGS sequence"/>
</dbReference>
<accession>A0A0D8L7A4</accession>
<sequence length="106" mass="12339">MNITPFIESQIGNIISDKYFKTESYLFNFYKLKQIIINFCANCCEWRSVVPLYIIIFESWRECKLPLNAENNIALTSAQNTQTVDGKNSSKGNLVGEVSPFRFVWW</sequence>
<dbReference type="EMBL" id="JZSH01000127">
    <property type="protein sequence ID" value="KJF77599.1"/>
    <property type="molecule type" value="Genomic_DNA"/>
</dbReference>
<comment type="caution">
    <text evidence="1">The sequence shown here is derived from an EMBL/GenBank/DDBJ whole genome shotgun (WGS) entry which is preliminary data.</text>
</comment>
<evidence type="ECO:0000313" key="1">
    <source>
        <dbReference type="EMBL" id="KJF77599.1"/>
    </source>
</evidence>
<organism evidence="1 2">
    <name type="scientific">Morganella morganii</name>
    <name type="common">Proteus morganii</name>
    <dbReference type="NCBI Taxonomy" id="582"/>
    <lineage>
        <taxon>Bacteria</taxon>
        <taxon>Pseudomonadati</taxon>
        <taxon>Pseudomonadota</taxon>
        <taxon>Gammaproteobacteria</taxon>
        <taxon>Enterobacterales</taxon>
        <taxon>Morganellaceae</taxon>
        <taxon>Morganella</taxon>
    </lineage>
</organism>
<proteinExistence type="predicted"/>
<dbReference type="AlphaFoldDB" id="A0A0D8L7A4"/>
<name>A0A0D8L7A4_MORMO</name>
<protein>
    <submittedName>
        <fullName evidence="1">Uncharacterized protein</fullName>
    </submittedName>
</protein>
<reference evidence="1 2" key="1">
    <citation type="submission" date="2015-02" db="EMBL/GenBank/DDBJ databases">
        <title>Whole genome shotgun sequencing of cultured foodborne pathogen.</title>
        <authorList>
            <person name="Timme R."/>
            <person name="Allard M.W."/>
            <person name="Strain E."/>
            <person name="Evans P.S."/>
            <person name="Brown E."/>
        </authorList>
    </citation>
    <scope>NUCLEOTIDE SEQUENCE [LARGE SCALE GENOMIC DNA]</scope>
    <source>
        <strain evidence="1 2">GCSL-TSO-24</strain>
    </source>
</reference>
<evidence type="ECO:0000313" key="2">
    <source>
        <dbReference type="Proteomes" id="UP000032582"/>
    </source>
</evidence>
<gene>
    <name evidence="1" type="ORF">UA45_11790</name>
</gene>